<dbReference type="InterPro" id="IPR000073">
    <property type="entry name" value="AB_hydrolase_1"/>
</dbReference>
<organism evidence="2">
    <name type="scientific">Vannella robusta</name>
    <dbReference type="NCBI Taxonomy" id="1487602"/>
    <lineage>
        <taxon>Eukaryota</taxon>
        <taxon>Amoebozoa</taxon>
        <taxon>Discosea</taxon>
        <taxon>Flabellinia</taxon>
        <taxon>Vannellidae</taxon>
        <taxon>Vannella</taxon>
    </lineage>
</organism>
<feature type="domain" description="AB hydrolase-1" evidence="1">
    <location>
        <begin position="37"/>
        <end position="268"/>
    </location>
</feature>
<name>A0A7S4HZI8_9EUKA</name>
<sequence>MESNANSQPQVYETGEGRKVKLWYYPNNDQEAPIAYFIHGAGGRSDQFRTLTPLFRENYSILHFDFVGHGDSDKPPLGIEYYRAERIVEDLLHVYNKHKQNTRNIVICHSYGTALATMLYPSIKESVSAMIMIGTCKNMPGTARHPIIYLPVWALEWMRPMMRRPFINKAYHSKTRRNNTELIEYEDNCSKGNTMHVMKNLAWGMKWPTTEEFEAVECPCLLIGGEEDLLTPVSEMDQVHQCIPSSELIIAPNSGHFPMLENVEATAECIANFLLKNSLPPLNASEPKEISVNEAASD</sequence>
<dbReference type="EMBL" id="HBKP01009050">
    <property type="protein sequence ID" value="CAE2213999.1"/>
    <property type="molecule type" value="Transcribed_RNA"/>
</dbReference>
<reference evidence="2" key="1">
    <citation type="submission" date="2021-01" db="EMBL/GenBank/DDBJ databases">
        <authorList>
            <person name="Corre E."/>
            <person name="Pelletier E."/>
            <person name="Niang G."/>
            <person name="Scheremetjew M."/>
            <person name="Finn R."/>
            <person name="Kale V."/>
            <person name="Holt S."/>
            <person name="Cochrane G."/>
            <person name="Meng A."/>
            <person name="Brown T."/>
            <person name="Cohen L."/>
        </authorList>
    </citation>
    <scope>NUCLEOTIDE SEQUENCE</scope>
    <source>
        <strain evidence="2">DIVA3 518/3/11/1/6</strain>
    </source>
</reference>
<proteinExistence type="predicted"/>
<dbReference type="Gene3D" id="3.40.50.1820">
    <property type="entry name" value="alpha/beta hydrolase"/>
    <property type="match status" value="1"/>
</dbReference>
<dbReference type="GO" id="GO:0016020">
    <property type="term" value="C:membrane"/>
    <property type="evidence" value="ECO:0007669"/>
    <property type="project" value="TreeGrafter"/>
</dbReference>
<dbReference type="InterPro" id="IPR029058">
    <property type="entry name" value="AB_hydrolase_fold"/>
</dbReference>
<dbReference type="AlphaFoldDB" id="A0A7S4HZI8"/>
<evidence type="ECO:0000313" key="2">
    <source>
        <dbReference type="EMBL" id="CAE2213999.1"/>
    </source>
</evidence>
<protein>
    <recommendedName>
        <fullName evidence="1">AB hydrolase-1 domain-containing protein</fullName>
    </recommendedName>
</protein>
<dbReference type="InterPro" id="IPR050266">
    <property type="entry name" value="AB_hydrolase_sf"/>
</dbReference>
<dbReference type="SUPFAM" id="SSF53474">
    <property type="entry name" value="alpha/beta-Hydrolases"/>
    <property type="match status" value="1"/>
</dbReference>
<gene>
    <name evidence="2" type="ORF">VSP0166_LOCUS6389</name>
</gene>
<dbReference type="PANTHER" id="PTHR43798:SF33">
    <property type="entry name" value="HYDROLASE, PUTATIVE (AFU_ORTHOLOGUE AFUA_2G14860)-RELATED"/>
    <property type="match status" value="1"/>
</dbReference>
<dbReference type="Pfam" id="PF12697">
    <property type="entry name" value="Abhydrolase_6"/>
    <property type="match status" value="1"/>
</dbReference>
<evidence type="ECO:0000259" key="1">
    <source>
        <dbReference type="Pfam" id="PF12697"/>
    </source>
</evidence>
<accession>A0A7S4HZI8</accession>
<dbReference type="PANTHER" id="PTHR43798">
    <property type="entry name" value="MONOACYLGLYCEROL LIPASE"/>
    <property type="match status" value="1"/>
</dbReference>